<dbReference type="RefSeq" id="XP_044687094.1">
    <property type="nucleotide sequence ID" value="XM_044819392.1"/>
</dbReference>
<proteinExistence type="predicted"/>
<comment type="caution">
    <text evidence="1">The sequence shown here is derived from an EMBL/GenBank/DDBJ whole genome shotgun (WGS) entry which is preliminary data.</text>
</comment>
<dbReference type="EMBL" id="JAHBCI010000001">
    <property type="protein sequence ID" value="KAG9508095.1"/>
    <property type="molecule type" value="Genomic_DNA"/>
</dbReference>
<organism evidence="1 2">
    <name type="scientific">Fusarium musae</name>
    <dbReference type="NCBI Taxonomy" id="1042133"/>
    <lineage>
        <taxon>Eukaryota</taxon>
        <taxon>Fungi</taxon>
        <taxon>Dikarya</taxon>
        <taxon>Ascomycota</taxon>
        <taxon>Pezizomycotina</taxon>
        <taxon>Sordariomycetes</taxon>
        <taxon>Hypocreomycetidae</taxon>
        <taxon>Hypocreales</taxon>
        <taxon>Nectriaceae</taxon>
        <taxon>Fusarium</taxon>
    </lineage>
</organism>
<sequence>MRTISYVIDPDGDVELVLREPNSHQIIPEIHGNGLATQGKLNEKRLDLIEQIQEGLQDVHDTLHQEPECVRGDSLRSSLALGVLARMVYQHEHADPPFIAPFNGYSVYRSLWLVKECTKPMPQHGSFGPYVPRYIDLNDRRTYPCSIKGRMTPGLEKVEGELCRMPLADFNDSSCS</sequence>
<protein>
    <submittedName>
        <fullName evidence="1">Uncharacterized protein</fullName>
    </submittedName>
</protein>
<keyword evidence="2" id="KW-1185">Reference proteome</keyword>
<gene>
    <name evidence="1" type="ORF">J7337_001655</name>
</gene>
<dbReference type="KEGG" id="fmu:J7337_001655"/>
<evidence type="ECO:0000313" key="1">
    <source>
        <dbReference type="EMBL" id="KAG9508095.1"/>
    </source>
</evidence>
<name>A0A9P8DU99_9HYPO</name>
<evidence type="ECO:0000313" key="2">
    <source>
        <dbReference type="Proteomes" id="UP000827133"/>
    </source>
</evidence>
<dbReference type="Proteomes" id="UP000827133">
    <property type="component" value="Unassembled WGS sequence"/>
</dbReference>
<dbReference type="GeneID" id="68309512"/>
<dbReference type="AlphaFoldDB" id="A0A9P8DU99"/>
<accession>A0A9P8DU99</accession>
<reference evidence="1" key="1">
    <citation type="journal article" date="2021" name="Mol. Plant Microbe Interact.">
        <title>Telomere to telomere genome assembly of Fusarium musae F31, causal agent of crown rot disease of banana.</title>
        <authorList>
            <person name="Degradi L."/>
            <person name="Tava V."/>
            <person name="Kunova A."/>
            <person name="Cortesi P."/>
            <person name="Saracchi M."/>
            <person name="Pasquali M."/>
        </authorList>
    </citation>
    <scope>NUCLEOTIDE SEQUENCE</scope>
    <source>
        <strain evidence="1">F31</strain>
    </source>
</reference>